<accession>A0A174MQ94</accession>
<dbReference type="EMBL" id="CZBL01000003">
    <property type="protein sequence ID" value="CUP82695.1"/>
    <property type="molecule type" value="Genomic_DNA"/>
</dbReference>
<evidence type="ECO:0000313" key="4">
    <source>
        <dbReference type="Proteomes" id="UP000095725"/>
    </source>
</evidence>
<evidence type="ECO:0000313" key="1">
    <source>
        <dbReference type="EMBL" id="CUP36508.1"/>
    </source>
</evidence>
<reference evidence="3 4" key="1">
    <citation type="submission" date="2015-09" db="EMBL/GenBank/DDBJ databases">
        <authorList>
            <consortium name="Pathogen Informatics"/>
        </authorList>
    </citation>
    <scope>NUCLEOTIDE SEQUENCE [LARGE SCALE GENOMIC DNA]</scope>
    <source>
        <strain evidence="1 3">2789STDY5834880</strain>
        <strain evidence="2 4">2789STDY5834946</strain>
    </source>
</reference>
<dbReference type="AlphaFoldDB" id="A0A174MQ94"/>
<dbReference type="EMBL" id="CZAI01000004">
    <property type="protein sequence ID" value="CUP36508.1"/>
    <property type="molecule type" value="Genomic_DNA"/>
</dbReference>
<evidence type="ECO:0000313" key="2">
    <source>
        <dbReference type="EMBL" id="CUP82695.1"/>
    </source>
</evidence>
<protein>
    <submittedName>
        <fullName evidence="1">Uncharacterized protein</fullName>
    </submittedName>
</protein>
<proteinExistence type="predicted"/>
<organism evidence="1 3">
    <name type="scientific">Bacteroides caccae</name>
    <dbReference type="NCBI Taxonomy" id="47678"/>
    <lineage>
        <taxon>Bacteria</taxon>
        <taxon>Pseudomonadati</taxon>
        <taxon>Bacteroidota</taxon>
        <taxon>Bacteroidia</taxon>
        <taxon>Bacteroidales</taxon>
        <taxon>Bacteroidaceae</taxon>
        <taxon>Bacteroides</taxon>
    </lineage>
</organism>
<dbReference type="Proteomes" id="UP000095725">
    <property type="component" value="Unassembled WGS sequence"/>
</dbReference>
<sequence length="35" mass="3746">MIVNFKILNMLGVATVQLVTEMSAIRTGSPLAGRI</sequence>
<evidence type="ECO:0000313" key="3">
    <source>
        <dbReference type="Proteomes" id="UP000095657"/>
    </source>
</evidence>
<gene>
    <name evidence="1" type="ORF">ERS852494_02080</name>
    <name evidence="2" type="ORF">ERS852558_01087</name>
</gene>
<name>A0A174MQ94_9BACE</name>
<dbReference type="Proteomes" id="UP000095657">
    <property type="component" value="Unassembled WGS sequence"/>
</dbReference>